<sequence>MNTVAPANEAAAWVSSFSRALQAGDIDTACAHFLEDGYWRDLLAFTWNIKTLEGRDAIRAMLTSNLGSAAPSNWQPKGEAEVKDGLVEAWFTFETAIGRGEGMVRLKDGRARTLFTAMMDLKGFEEKSGPARPLGVRHKADRNRETWSEARRREERELGAAVQPYCVIIGGGQGGIALGARLKQLGVPAVILEKNARAGDSWRRRYRSLVLHDPVWYDHLPYIPFPDHWPVFTPKDKMGDWLEMYAKVMELNYWTESACTSASYDETAKRWTVEVDRAGERVALTPSHLVFATGAYGPPRMVDLRGAADFRGEILHSSQYSDAASFKGRKVAVIGSASSGHDVSVDLWEAGADVTMIQRSPTTVVKSSTLMELGFDTYSEEALAKGITTEMADMMAASMPFGLLPEGQKKLYAEIRERDADFYRQLSASGFAIDFGEDETGQMMKAYRTGSGYYIDVGASELIINGEIKVKSGASIESMTPTGILFDDGSEIEADVVIACTGYQSMHETVAELVSREVADKVGPCWGLGSGVRGDPGPWQGEPRNMWKPTAQEALWFHGGNLALSRFYSKFLALQLKARMEGLETPIYGAPA</sequence>
<dbReference type="GO" id="GO:0004497">
    <property type="term" value="F:monooxygenase activity"/>
    <property type="evidence" value="ECO:0007669"/>
    <property type="project" value="TreeGrafter"/>
</dbReference>
<dbReference type="Gene3D" id="3.50.50.60">
    <property type="entry name" value="FAD/NAD(P)-binding domain"/>
    <property type="match status" value="2"/>
</dbReference>
<evidence type="ECO:0000256" key="1">
    <source>
        <dbReference type="ARBA" id="ARBA00023002"/>
    </source>
</evidence>
<dbReference type="SUPFAM" id="SSF54427">
    <property type="entry name" value="NTF2-like"/>
    <property type="match status" value="1"/>
</dbReference>
<dbReference type="InterPro" id="IPR036188">
    <property type="entry name" value="FAD/NAD-bd_sf"/>
</dbReference>
<protein>
    <submittedName>
        <fullName evidence="2">NAD(P)/FAD-dependent oxidoreductase</fullName>
    </submittedName>
</protein>
<dbReference type="PANTHER" id="PTHR43539">
    <property type="entry name" value="FLAVIN-BINDING MONOOXYGENASE-LIKE PROTEIN (AFU_ORTHOLOGUE AFUA_4G09220)"/>
    <property type="match status" value="1"/>
</dbReference>
<dbReference type="InterPro" id="IPR032710">
    <property type="entry name" value="NTF2-like_dom_sf"/>
</dbReference>
<dbReference type="Proteomes" id="UP000680348">
    <property type="component" value="Unassembled WGS sequence"/>
</dbReference>
<dbReference type="Pfam" id="PF13738">
    <property type="entry name" value="Pyr_redox_3"/>
    <property type="match status" value="1"/>
</dbReference>
<dbReference type="PRINTS" id="PR00411">
    <property type="entry name" value="PNDRDTASEI"/>
</dbReference>
<dbReference type="AlphaFoldDB" id="A0A942I9N9"/>
<keyword evidence="1" id="KW-0560">Oxidoreductase</keyword>
<organism evidence="2 3">
    <name type="scientific">Pseudaminobacter soli</name>
    <name type="common">ex Zhang et al. 2022</name>
    <dbReference type="NCBI Taxonomy" id="2831468"/>
    <lineage>
        <taxon>Bacteria</taxon>
        <taxon>Pseudomonadati</taxon>
        <taxon>Pseudomonadota</taxon>
        <taxon>Alphaproteobacteria</taxon>
        <taxon>Hyphomicrobiales</taxon>
        <taxon>Phyllobacteriaceae</taxon>
        <taxon>Pseudaminobacter</taxon>
    </lineage>
</organism>
<name>A0A942I9N9_9HYPH</name>
<dbReference type="RefSeq" id="WP_188256054.1">
    <property type="nucleotide sequence ID" value="NZ_JABVCF010000009.1"/>
</dbReference>
<dbReference type="SUPFAM" id="SSF51905">
    <property type="entry name" value="FAD/NAD(P)-binding domain"/>
    <property type="match status" value="2"/>
</dbReference>
<dbReference type="InterPro" id="IPR050982">
    <property type="entry name" value="Auxin_biosynth/cation_transpt"/>
</dbReference>
<gene>
    <name evidence="2" type="ORF">KEU06_17990</name>
</gene>
<comment type="caution">
    <text evidence="2">The sequence shown here is derived from an EMBL/GenBank/DDBJ whole genome shotgun (WGS) entry which is preliminary data.</text>
</comment>
<accession>A0A942I9N9</accession>
<dbReference type="PANTHER" id="PTHR43539:SF68">
    <property type="entry name" value="FLAVIN-BINDING MONOOXYGENASE-LIKE PROTEIN (AFU_ORTHOLOGUE AFUA_4G09220)"/>
    <property type="match status" value="1"/>
</dbReference>
<reference evidence="2" key="1">
    <citation type="submission" date="2021-04" db="EMBL/GenBank/DDBJ databases">
        <title>Pseudaminobacter soli sp. nov., isolated from paddy soil contaminated by heavy metals.</title>
        <authorList>
            <person name="Zhang K."/>
        </authorList>
    </citation>
    <scope>NUCLEOTIDE SEQUENCE</scope>
    <source>
        <strain evidence="2">19-2017</strain>
    </source>
</reference>
<evidence type="ECO:0000313" key="2">
    <source>
        <dbReference type="EMBL" id="MBS3650510.1"/>
    </source>
</evidence>
<evidence type="ECO:0000313" key="3">
    <source>
        <dbReference type="Proteomes" id="UP000680348"/>
    </source>
</evidence>
<proteinExistence type="predicted"/>
<dbReference type="GO" id="GO:0050660">
    <property type="term" value="F:flavin adenine dinucleotide binding"/>
    <property type="evidence" value="ECO:0007669"/>
    <property type="project" value="TreeGrafter"/>
</dbReference>
<dbReference type="EMBL" id="JAGWCR010000009">
    <property type="protein sequence ID" value="MBS3650510.1"/>
    <property type="molecule type" value="Genomic_DNA"/>
</dbReference>
<dbReference type="Gene3D" id="3.10.450.50">
    <property type="match status" value="1"/>
</dbReference>
<keyword evidence="3" id="KW-1185">Reference proteome</keyword>